<reference evidence="1 2" key="1">
    <citation type="journal article" date="2017" name="PLoS Biol.">
        <title>The sea cucumber genome provides insights into morphological evolution and visceral regeneration.</title>
        <authorList>
            <person name="Zhang X."/>
            <person name="Sun L."/>
            <person name="Yuan J."/>
            <person name="Sun Y."/>
            <person name="Gao Y."/>
            <person name="Zhang L."/>
            <person name="Li S."/>
            <person name="Dai H."/>
            <person name="Hamel J.F."/>
            <person name="Liu C."/>
            <person name="Yu Y."/>
            <person name="Liu S."/>
            <person name="Lin W."/>
            <person name="Guo K."/>
            <person name="Jin S."/>
            <person name="Xu P."/>
            <person name="Storey K.B."/>
            <person name="Huan P."/>
            <person name="Zhang T."/>
            <person name="Zhou Y."/>
            <person name="Zhang J."/>
            <person name="Lin C."/>
            <person name="Li X."/>
            <person name="Xing L."/>
            <person name="Huo D."/>
            <person name="Sun M."/>
            <person name="Wang L."/>
            <person name="Mercier A."/>
            <person name="Li F."/>
            <person name="Yang H."/>
            <person name="Xiang J."/>
        </authorList>
    </citation>
    <scope>NUCLEOTIDE SEQUENCE [LARGE SCALE GENOMIC DNA]</scope>
    <source>
        <strain evidence="1">Shaxun</strain>
        <tissue evidence="1">Muscle</tissue>
    </source>
</reference>
<keyword evidence="2" id="KW-1185">Reference proteome</keyword>
<evidence type="ECO:0000313" key="1">
    <source>
        <dbReference type="EMBL" id="PIK35583.1"/>
    </source>
</evidence>
<comment type="caution">
    <text evidence="1">The sequence shown here is derived from an EMBL/GenBank/DDBJ whole genome shotgun (WGS) entry which is preliminary data.</text>
</comment>
<dbReference type="AlphaFoldDB" id="A0A2G8JIL0"/>
<sequence length="202" mass="22440">PTVFFKTWDSEDSLEDFQQSIQRAISGLEDIKKIRNSSGAAGSSRRAIKKKRGPKMRVVTNKWYHLPAGSPVPNYKTGHELLLAHKRDGYGFPPSHLCGNGEGIPVAMQVDMSTQQFKTKAYELFPKLRVDFQCFKLNRQKELVALEPNHPAALCPGNSKARFRGIIFVKERQEGYSSQAIVSSDGAASSAFGRHSHPKIPG</sequence>
<gene>
    <name evidence="1" type="ORF">BSL78_27584</name>
</gene>
<accession>A0A2G8JIL0</accession>
<proteinExistence type="predicted"/>
<organism evidence="1 2">
    <name type="scientific">Stichopus japonicus</name>
    <name type="common">Sea cucumber</name>
    <dbReference type="NCBI Taxonomy" id="307972"/>
    <lineage>
        <taxon>Eukaryota</taxon>
        <taxon>Metazoa</taxon>
        <taxon>Echinodermata</taxon>
        <taxon>Eleutherozoa</taxon>
        <taxon>Echinozoa</taxon>
        <taxon>Holothuroidea</taxon>
        <taxon>Aspidochirotacea</taxon>
        <taxon>Aspidochirotida</taxon>
        <taxon>Stichopodidae</taxon>
        <taxon>Apostichopus</taxon>
    </lineage>
</organism>
<dbReference type="Proteomes" id="UP000230750">
    <property type="component" value="Unassembled WGS sequence"/>
</dbReference>
<evidence type="ECO:0000313" key="2">
    <source>
        <dbReference type="Proteomes" id="UP000230750"/>
    </source>
</evidence>
<name>A0A2G8JIL0_STIJA</name>
<feature type="non-terminal residue" evidence="1">
    <location>
        <position position="1"/>
    </location>
</feature>
<dbReference type="EMBL" id="MRZV01001866">
    <property type="protein sequence ID" value="PIK35583.1"/>
    <property type="molecule type" value="Genomic_DNA"/>
</dbReference>
<protein>
    <submittedName>
        <fullName evidence="1">Uncharacterized protein</fullName>
    </submittedName>
</protein>